<name>A0A2V5LVN1_9MICC</name>
<evidence type="ECO:0008006" key="11">
    <source>
        <dbReference type="Google" id="ProtNLM"/>
    </source>
</evidence>
<evidence type="ECO:0000313" key="9">
    <source>
        <dbReference type="EMBL" id="PYI67617.1"/>
    </source>
</evidence>
<keyword evidence="6 8" id="KW-1133">Transmembrane helix</keyword>
<dbReference type="GO" id="GO:0034257">
    <property type="term" value="F:nicotinamide riboside transmembrane transporter activity"/>
    <property type="evidence" value="ECO:0007669"/>
    <property type="project" value="InterPro"/>
</dbReference>
<proteinExistence type="inferred from homology"/>
<organism evidence="9 10">
    <name type="scientific">Arthrobacter livingstonensis</name>
    <dbReference type="NCBI Taxonomy" id="670078"/>
    <lineage>
        <taxon>Bacteria</taxon>
        <taxon>Bacillati</taxon>
        <taxon>Actinomycetota</taxon>
        <taxon>Actinomycetes</taxon>
        <taxon>Micrococcales</taxon>
        <taxon>Micrococcaceae</taxon>
        <taxon>Arthrobacter</taxon>
    </lineage>
</organism>
<evidence type="ECO:0000256" key="5">
    <source>
        <dbReference type="ARBA" id="ARBA00022692"/>
    </source>
</evidence>
<sequence length="259" mass="28273">MDFLRWLFDAKYEFAGGGFLLWREVIGNLFGLASALGGMRRKIWAWPVGIVGNALLFTVFMGSVFDSPVYANLLGQAGRQIMFIAVSVYGWQRWRQSRILKSDGGGSPGAAVAPRWAGVRTRWLLVAAMVAGTALLTPAFRALGSYEPVWADAWIFMGSLLATYGMAKGWVEFWLIWVAVDIVGVPLLFSAGYYASAFMYIFYGAFTLAGFFVWWRVGRTAAAAAAAATVSVDAAFPDISVRTTVPGAVTDTSRNEARQ</sequence>
<evidence type="ECO:0000256" key="3">
    <source>
        <dbReference type="ARBA" id="ARBA00022448"/>
    </source>
</evidence>
<comment type="subcellular location">
    <subcellularLocation>
        <location evidence="1">Cell membrane</location>
        <topology evidence="1">Multi-pass membrane protein</topology>
    </subcellularLocation>
</comment>
<protein>
    <recommendedName>
        <fullName evidence="11">Nicotinamide mononucleotide transporter</fullName>
    </recommendedName>
</protein>
<evidence type="ECO:0000256" key="4">
    <source>
        <dbReference type="ARBA" id="ARBA00022475"/>
    </source>
</evidence>
<dbReference type="InterPro" id="IPR006419">
    <property type="entry name" value="NMN_transpt_PnuC"/>
</dbReference>
<feature type="transmembrane region" description="Helical" evidence="8">
    <location>
        <begin position="71"/>
        <end position="91"/>
    </location>
</feature>
<keyword evidence="4" id="KW-1003">Cell membrane</keyword>
<gene>
    <name evidence="9" type="ORF">CVV68_09250</name>
</gene>
<dbReference type="GO" id="GO:0005886">
    <property type="term" value="C:plasma membrane"/>
    <property type="evidence" value="ECO:0007669"/>
    <property type="project" value="UniProtKB-SubCell"/>
</dbReference>
<keyword evidence="3" id="KW-0813">Transport</keyword>
<keyword evidence="7 8" id="KW-0472">Membrane</keyword>
<feature type="transmembrane region" description="Helical" evidence="8">
    <location>
        <begin position="200"/>
        <end position="217"/>
    </location>
</feature>
<keyword evidence="10" id="KW-1185">Reference proteome</keyword>
<feature type="transmembrane region" description="Helical" evidence="8">
    <location>
        <begin position="123"/>
        <end position="143"/>
    </location>
</feature>
<dbReference type="PANTHER" id="PTHR36122:SF2">
    <property type="entry name" value="NICOTINAMIDE RIBOSIDE TRANSPORTER PNUC"/>
    <property type="match status" value="1"/>
</dbReference>
<dbReference type="EMBL" id="QJVD01000008">
    <property type="protein sequence ID" value="PYI67617.1"/>
    <property type="molecule type" value="Genomic_DNA"/>
</dbReference>
<dbReference type="AlphaFoldDB" id="A0A2V5LVN1"/>
<evidence type="ECO:0000256" key="1">
    <source>
        <dbReference type="ARBA" id="ARBA00004651"/>
    </source>
</evidence>
<comment type="similarity">
    <text evidence="2">Belongs to the nicotinamide ribonucleoside (NR) uptake permease (TC 4.B.1) family.</text>
</comment>
<dbReference type="PANTHER" id="PTHR36122">
    <property type="entry name" value="NICOTINAMIDE RIBOSIDE TRANSPORTER PNUC"/>
    <property type="match status" value="1"/>
</dbReference>
<keyword evidence="5 8" id="KW-0812">Transmembrane</keyword>
<reference evidence="9 10" key="1">
    <citation type="submission" date="2018-05" db="EMBL/GenBank/DDBJ databases">
        <title>Genetic diversity of glacier-inhabiting Cryobacterium bacteria in China and description of Cryobacterium mengkeensis sp. nov. and Arthrobacter glacialis sp. nov.</title>
        <authorList>
            <person name="Liu Q."/>
            <person name="Xin Y.-H."/>
        </authorList>
    </citation>
    <scope>NUCLEOTIDE SEQUENCE [LARGE SCALE GENOMIC DNA]</scope>
    <source>
        <strain evidence="9 10">LI2</strain>
    </source>
</reference>
<dbReference type="NCBIfam" id="TIGR01528">
    <property type="entry name" value="NMN_trans_PnuC"/>
    <property type="match status" value="1"/>
</dbReference>
<feature type="transmembrane region" description="Helical" evidence="8">
    <location>
        <begin position="20"/>
        <end position="37"/>
    </location>
</feature>
<dbReference type="RefSeq" id="WP_110500723.1">
    <property type="nucleotide sequence ID" value="NZ_QJVD01000008.1"/>
</dbReference>
<feature type="transmembrane region" description="Helical" evidence="8">
    <location>
        <begin position="149"/>
        <end position="167"/>
    </location>
</feature>
<evidence type="ECO:0000256" key="6">
    <source>
        <dbReference type="ARBA" id="ARBA00022989"/>
    </source>
</evidence>
<dbReference type="OrthoDB" id="9791248at2"/>
<evidence type="ECO:0000313" key="10">
    <source>
        <dbReference type="Proteomes" id="UP000247832"/>
    </source>
</evidence>
<evidence type="ECO:0000256" key="2">
    <source>
        <dbReference type="ARBA" id="ARBA00006669"/>
    </source>
</evidence>
<feature type="transmembrane region" description="Helical" evidence="8">
    <location>
        <begin position="174"/>
        <end position="194"/>
    </location>
</feature>
<evidence type="ECO:0000256" key="8">
    <source>
        <dbReference type="SAM" id="Phobius"/>
    </source>
</evidence>
<dbReference type="Pfam" id="PF04973">
    <property type="entry name" value="NMN_transporter"/>
    <property type="match status" value="1"/>
</dbReference>
<comment type="caution">
    <text evidence="9">The sequence shown here is derived from an EMBL/GenBank/DDBJ whole genome shotgun (WGS) entry which is preliminary data.</text>
</comment>
<evidence type="ECO:0000256" key="7">
    <source>
        <dbReference type="ARBA" id="ARBA00023136"/>
    </source>
</evidence>
<feature type="transmembrane region" description="Helical" evidence="8">
    <location>
        <begin position="44"/>
        <end position="65"/>
    </location>
</feature>
<dbReference type="Proteomes" id="UP000247832">
    <property type="component" value="Unassembled WGS sequence"/>
</dbReference>
<accession>A0A2V5LVN1</accession>